<feature type="domain" description="PPM-type phosphatase" evidence="1">
    <location>
        <begin position="5"/>
        <end position="249"/>
    </location>
</feature>
<dbReference type="PROSITE" id="PS51746">
    <property type="entry name" value="PPM_2"/>
    <property type="match status" value="1"/>
</dbReference>
<dbReference type="SMART" id="SM00332">
    <property type="entry name" value="PP2Cc"/>
    <property type="match status" value="1"/>
</dbReference>
<evidence type="ECO:0000259" key="1">
    <source>
        <dbReference type="PROSITE" id="PS51746"/>
    </source>
</evidence>
<name>A0ABY1QKK3_9BURK</name>
<dbReference type="Proteomes" id="UP001158049">
    <property type="component" value="Unassembled WGS sequence"/>
</dbReference>
<dbReference type="SUPFAM" id="SSF81606">
    <property type="entry name" value="PP2C-like"/>
    <property type="match status" value="1"/>
</dbReference>
<dbReference type="RefSeq" id="WP_283444387.1">
    <property type="nucleotide sequence ID" value="NZ_FXUL01000020.1"/>
</dbReference>
<dbReference type="InterPro" id="IPR001932">
    <property type="entry name" value="PPM-type_phosphatase-like_dom"/>
</dbReference>
<dbReference type="SMART" id="SM00331">
    <property type="entry name" value="PP2C_SIG"/>
    <property type="match status" value="1"/>
</dbReference>
<proteinExistence type="predicted"/>
<organism evidence="2 3">
    <name type="scientific">Noviherbaspirillum suwonense</name>
    <dbReference type="NCBI Taxonomy" id="1224511"/>
    <lineage>
        <taxon>Bacteria</taxon>
        <taxon>Pseudomonadati</taxon>
        <taxon>Pseudomonadota</taxon>
        <taxon>Betaproteobacteria</taxon>
        <taxon>Burkholderiales</taxon>
        <taxon>Oxalobacteraceae</taxon>
        <taxon>Noviherbaspirillum</taxon>
    </lineage>
</organism>
<evidence type="ECO:0000313" key="3">
    <source>
        <dbReference type="Proteomes" id="UP001158049"/>
    </source>
</evidence>
<dbReference type="Pfam" id="PF13672">
    <property type="entry name" value="PP2C_2"/>
    <property type="match status" value="1"/>
</dbReference>
<dbReference type="Gene3D" id="3.60.40.10">
    <property type="entry name" value="PPM-type phosphatase domain"/>
    <property type="match status" value="1"/>
</dbReference>
<dbReference type="InterPro" id="IPR036457">
    <property type="entry name" value="PPM-type-like_dom_sf"/>
</dbReference>
<gene>
    <name evidence="2" type="ORF">SAMN06295970_12074</name>
</gene>
<accession>A0ABY1QKK3</accession>
<evidence type="ECO:0000313" key="2">
    <source>
        <dbReference type="EMBL" id="SMP74173.1"/>
    </source>
</evidence>
<protein>
    <submittedName>
        <fullName evidence="2">Serine/threonine protein phosphatase PrpC</fullName>
    </submittedName>
</protein>
<dbReference type="EMBL" id="FXUL01000020">
    <property type="protein sequence ID" value="SMP74173.1"/>
    <property type="molecule type" value="Genomic_DNA"/>
</dbReference>
<reference evidence="2 3" key="1">
    <citation type="submission" date="2017-05" db="EMBL/GenBank/DDBJ databases">
        <authorList>
            <person name="Varghese N."/>
            <person name="Submissions S."/>
        </authorList>
    </citation>
    <scope>NUCLEOTIDE SEQUENCE [LARGE SCALE GENOMIC DNA]</scope>
    <source>
        <strain evidence="2 3">DSM 26001</strain>
    </source>
</reference>
<keyword evidence="3" id="KW-1185">Reference proteome</keyword>
<sequence>MSHYKIEAATGQHIGDREEQQDRVALFAAPRAAGYMMAVLADGRGAGMGGQQAAEQVIRTARQVFEQFSPLTDDVDTMLAGIAQEAHTMISLVRITSGERPQSTMVALVLTPEGVAHWAHAGNSRLYRFSGPNPAFRTTDHSYREKLIADGNLSPDDHGGEKLSRLLINTLGGASANVTVTAGRHAGLKAGDSFLLCSDGLSPYFTDAELGAAIGMRSPREASELLIAKARERSAGRRADNCSLALVRLVAPPPEKKDYKAEGIRRAV</sequence>
<comment type="caution">
    <text evidence="2">The sequence shown here is derived from an EMBL/GenBank/DDBJ whole genome shotgun (WGS) entry which is preliminary data.</text>
</comment>